<evidence type="ECO:0000256" key="1">
    <source>
        <dbReference type="ARBA" id="ARBA00010982"/>
    </source>
</evidence>
<dbReference type="Gene3D" id="3.40.47.10">
    <property type="match status" value="1"/>
</dbReference>
<dbReference type="InterPro" id="IPR016039">
    <property type="entry name" value="Thiolase-like"/>
</dbReference>
<dbReference type="RefSeq" id="WP_115772723.1">
    <property type="nucleotide sequence ID" value="NZ_PIOC01000013.1"/>
</dbReference>
<evidence type="ECO:0000256" key="2">
    <source>
        <dbReference type="ARBA" id="ARBA00012705"/>
    </source>
</evidence>
<dbReference type="EMBL" id="PIOC01000013">
    <property type="protein sequence ID" value="RDW19433.1"/>
    <property type="molecule type" value="Genomic_DNA"/>
</dbReference>
<dbReference type="SUPFAM" id="SSF53901">
    <property type="entry name" value="Thiolase-like"/>
    <property type="match status" value="1"/>
</dbReference>
<accession>A0A3D8PTH1</accession>
<reference evidence="8" key="1">
    <citation type="submission" date="2017-11" db="EMBL/GenBank/DDBJ databases">
        <authorList>
            <person name="Zhu W."/>
        </authorList>
    </citation>
    <scope>NUCLEOTIDE SEQUENCE [LARGE SCALE GENOMIC DNA]</scope>
    <source>
        <strain evidence="8">CAU 1183</strain>
    </source>
</reference>
<dbReference type="GO" id="GO:0003985">
    <property type="term" value="F:acetyl-CoA C-acetyltransferase activity"/>
    <property type="evidence" value="ECO:0007669"/>
    <property type="project" value="UniProtKB-EC"/>
</dbReference>
<evidence type="ECO:0000256" key="5">
    <source>
        <dbReference type="ARBA" id="ARBA00030755"/>
    </source>
</evidence>
<sequence>MLLTPISAIRRLLDITRPSIRDIDIFEINGAFASQALAVQKELSIEPLKLNVNGGAIALGHPVGASGVRIVVTLMYDLQRRGGRYGITSLCAVGRRPRQGNLTENQALKK</sequence>
<dbReference type="OrthoDB" id="9764892at2"/>
<evidence type="ECO:0000256" key="3">
    <source>
        <dbReference type="ARBA" id="ARBA00022679"/>
    </source>
</evidence>
<evidence type="ECO:0000313" key="7">
    <source>
        <dbReference type="EMBL" id="RDW19433.1"/>
    </source>
</evidence>
<dbReference type="EC" id="2.3.1.9" evidence="2"/>
<keyword evidence="8" id="KW-1185">Reference proteome</keyword>
<comment type="similarity">
    <text evidence="1">Belongs to the thiolase-like superfamily. Thiolase family.</text>
</comment>
<dbReference type="Pfam" id="PF02803">
    <property type="entry name" value="Thiolase_C"/>
    <property type="match status" value="1"/>
</dbReference>
<dbReference type="AlphaFoldDB" id="A0A3D8PTH1"/>
<keyword evidence="3" id="KW-0808">Transferase</keyword>
<evidence type="ECO:0000256" key="4">
    <source>
        <dbReference type="ARBA" id="ARBA00023315"/>
    </source>
</evidence>
<dbReference type="PANTHER" id="PTHR18919">
    <property type="entry name" value="ACETYL-COA C-ACYLTRANSFERASE"/>
    <property type="match status" value="1"/>
</dbReference>
<name>A0A3D8PTH1_9BACI</name>
<dbReference type="InterPro" id="IPR020617">
    <property type="entry name" value="Thiolase_C"/>
</dbReference>
<proteinExistence type="inferred from homology"/>
<evidence type="ECO:0000313" key="8">
    <source>
        <dbReference type="Proteomes" id="UP000257143"/>
    </source>
</evidence>
<organism evidence="7 8">
    <name type="scientific">Oceanobacillus arenosus</name>
    <dbReference type="NCBI Taxonomy" id="1229153"/>
    <lineage>
        <taxon>Bacteria</taxon>
        <taxon>Bacillati</taxon>
        <taxon>Bacillota</taxon>
        <taxon>Bacilli</taxon>
        <taxon>Bacillales</taxon>
        <taxon>Bacillaceae</taxon>
        <taxon>Oceanobacillus</taxon>
    </lineage>
</organism>
<dbReference type="PANTHER" id="PTHR18919:SF107">
    <property type="entry name" value="ACETYL-COA ACETYLTRANSFERASE, CYTOSOLIC"/>
    <property type="match status" value="1"/>
</dbReference>
<protein>
    <recommendedName>
        <fullName evidence="2">acetyl-CoA C-acetyltransferase</fullName>
        <ecNumber evidence="2">2.3.1.9</ecNumber>
    </recommendedName>
    <alternativeName>
        <fullName evidence="5">Acetoacetyl-CoA thiolase</fullName>
    </alternativeName>
</protein>
<dbReference type="InterPro" id="IPR020613">
    <property type="entry name" value="Thiolase_CS"/>
</dbReference>
<gene>
    <name evidence="7" type="ORF">CWR48_08000</name>
</gene>
<dbReference type="Proteomes" id="UP000257143">
    <property type="component" value="Unassembled WGS sequence"/>
</dbReference>
<evidence type="ECO:0000259" key="6">
    <source>
        <dbReference type="Pfam" id="PF02803"/>
    </source>
</evidence>
<dbReference type="PROSITE" id="PS00737">
    <property type="entry name" value="THIOLASE_2"/>
    <property type="match status" value="1"/>
</dbReference>
<comment type="caution">
    <text evidence="7">The sequence shown here is derived from an EMBL/GenBank/DDBJ whole genome shotgun (WGS) entry which is preliminary data.</text>
</comment>
<keyword evidence="4" id="KW-0012">Acyltransferase</keyword>
<feature type="domain" description="Thiolase C-terminal" evidence="6">
    <location>
        <begin position="1"/>
        <end position="94"/>
    </location>
</feature>